<reference evidence="1" key="2">
    <citation type="journal article" date="2015" name="Fish Shellfish Immunol.">
        <title>Early steps in the European eel (Anguilla anguilla)-Vibrio vulnificus interaction in the gills: Role of the RtxA13 toxin.</title>
        <authorList>
            <person name="Callol A."/>
            <person name="Pajuelo D."/>
            <person name="Ebbesson L."/>
            <person name="Teles M."/>
            <person name="MacKenzie S."/>
            <person name="Amaro C."/>
        </authorList>
    </citation>
    <scope>NUCLEOTIDE SEQUENCE</scope>
</reference>
<dbReference type="AlphaFoldDB" id="A0A0E9RZL1"/>
<sequence>MEIFQQDTTCIETPKRTHFQKEKLK</sequence>
<organism evidence="1">
    <name type="scientific">Anguilla anguilla</name>
    <name type="common">European freshwater eel</name>
    <name type="synonym">Muraena anguilla</name>
    <dbReference type="NCBI Taxonomy" id="7936"/>
    <lineage>
        <taxon>Eukaryota</taxon>
        <taxon>Metazoa</taxon>
        <taxon>Chordata</taxon>
        <taxon>Craniata</taxon>
        <taxon>Vertebrata</taxon>
        <taxon>Euteleostomi</taxon>
        <taxon>Actinopterygii</taxon>
        <taxon>Neopterygii</taxon>
        <taxon>Teleostei</taxon>
        <taxon>Anguilliformes</taxon>
        <taxon>Anguillidae</taxon>
        <taxon>Anguilla</taxon>
    </lineage>
</organism>
<name>A0A0E9RZL1_ANGAN</name>
<protein>
    <submittedName>
        <fullName evidence="1">Uncharacterized protein</fullName>
    </submittedName>
</protein>
<accession>A0A0E9RZL1</accession>
<proteinExistence type="predicted"/>
<evidence type="ECO:0000313" key="1">
    <source>
        <dbReference type="EMBL" id="JAH34674.1"/>
    </source>
</evidence>
<reference evidence="1" key="1">
    <citation type="submission" date="2014-11" db="EMBL/GenBank/DDBJ databases">
        <authorList>
            <person name="Amaro Gonzalez C."/>
        </authorList>
    </citation>
    <scope>NUCLEOTIDE SEQUENCE</scope>
</reference>
<dbReference type="EMBL" id="GBXM01073903">
    <property type="protein sequence ID" value="JAH34674.1"/>
    <property type="molecule type" value="Transcribed_RNA"/>
</dbReference>